<sequence>MQFKNICATLVLATLAIGCVASPVPNVVSLVARKKSSSSSKKMPAGTKLQATLKPVKEADNKIEGNVEFSYKLDGTGIEVSSSLPSGEKYQGYSVRVFNGEKPEGAYCGMASVYDPCKTMESEKPYHCDAKNPGKTCIVGDLTGRFGKMAPAGEPAFLAYKDVGCDVQPDFTNRVVVVYDGKSTPVACGIVKHWKH</sequence>
<dbReference type="GO" id="GO:0046872">
    <property type="term" value="F:metal ion binding"/>
    <property type="evidence" value="ECO:0007669"/>
    <property type="project" value="InterPro"/>
</dbReference>
<protein>
    <recommendedName>
        <fullName evidence="4">Superoxide dismutase copper/zinc binding domain-containing protein</fullName>
    </recommendedName>
</protein>
<reference evidence="2" key="1">
    <citation type="submission" date="2022-07" db="EMBL/GenBank/DDBJ databases">
        <title>Phylogenomic reconstructions and comparative analyses of Kickxellomycotina fungi.</title>
        <authorList>
            <person name="Reynolds N.K."/>
            <person name="Stajich J.E."/>
            <person name="Barry K."/>
            <person name="Grigoriev I.V."/>
            <person name="Crous P."/>
            <person name="Smith M.E."/>
        </authorList>
    </citation>
    <scope>NUCLEOTIDE SEQUENCE</scope>
    <source>
        <strain evidence="2">RSA 1196</strain>
    </source>
</reference>
<proteinExistence type="predicted"/>
<dbReference type="GO" id="GO:0006801">
    <property type="term" value="P:superoxide metabolic process"/>
    <property type="evidence" value="ECO:0007669"/>
    <property type="project" value="InterPro"/>
</dbReference>
<dbReference type="SUPFAM" id="SSF49329">
    <property type="entry name" value="Cu,Zn superoxide dismutase-like"/>
    <property type="match status" value="1"/>
</dbReference>
<dbReference type="AlphaFoldDB" id="A0A9W8AXB4"/>
<evidence type="ECO:0008006" key="4">
    <source>
        <dbReference type="Google" id="ProtNLM"/>
    </source>
</evidence>
<dbReference type="Gene3D" id="2.60.40.200">
    <property type="entry name" value="Superoxide dismutase, copper/zinc binding domain"/>
    <property type="match status" value="1"/>
</dbReference>
<dbReference type="Proteomes" id="UP001150925">
    <property type="component" value="Unassembled WGS sequence"/>
</dbReference>
<name>A0A9W8AXB4_9FUNG</name>
<dbReference type="OrthoDB" id="159229at2759"/>
<dbReference type="InterPro" id="IPR036423">
    <property type="entry name" value="SOD-like_Cu/Zn_dom_sf"/>
</dbReference>
<organism evidence="2 3">
    <name type="scientific">Dispira parvispora</name>
    <dbReference type="NCBI Taxonomy" id="1520584"/>
    <lineage>
        <taxon>Eukaryota</taxon>
        <taxon>Fungi</taxon>
        <taxon>Fungi incertae sedis</taxon>
        <taxon>Zoopagomycota</taxon>
        <taxon>Kickxellomycotina</taxon>
        <taxon>Dimargaritomycetes</taxon>
        <taxon>Dimargaritales</taxon>
        <taxon>Dimargaritaceae</taxon>
        <taxon>Dispira</taxon>
    </lineage>
</organism>
<keyword evidence="3" id="KW-1185">Reference proteome</keyword>
<evidence type="ECO:0000313" key="2">
    <source>
        <dbReference type="EMBL" id="KAJ1966902.1"/>
    </source>
</evidence>
<comment type="caution">
    <text evidence="2">The sequence shown here is derived from an EMBL/GenBank/DDBJ whole genome shotgun (WGS) entry which is preliminary data.</text>
</comment>
<gene>
    <name evidence="2" type="ORF">IWQ62_002180</name>
</gene>
<keyword evidence="1" id="KW-0732">Signal</keyword>
<evidence type="ECO:0000256" key="1">
    <source>
        <dbReference type="SAM" id="SignalP"/>
    </source>
</evidence>
<accession>A0A9W8AXB4</accession>
<feature type="signal peptide" evidence="1">
    <location>
        <begin position="1"/>
        <end position="21"/>
    </location>
</feature>
<evidence type="ECO:0000313" key="3">
    <source>
        <dbReference type="Proteomes" id="UP001150925"/>
    </source>
</evidence>
<feature type="chain" id="PRO_5040930643" description="Superoxide dismutase copper/zinc binding domain-containing protein" evidence="1">
    <location>
        <begin position="22"/>
        <end position="196"/>
    </location>
</feature>
<dbReference type="PROSITE" id="PS51257">
    <property type="entry name" value="PROKAR_LIPOPROTEIN"/>
    <property type="match status" value="1"/>
</dbReference>
<dbReference type="EMBL" id="JANBPY010000429">
    <property type="protein sequence ID" value="KAJ1966902.1"/>
    <property type="molecule type" value="Genomic_DNA"/>
</dbReference>